<dbReference type="RefSeq" id="WP_232571286.1">
    <property type="nucleotide sequence ID" value="NZ_CP089466.1"/>
</dbReference>
<keyword evidence="1" id="KW-1003">Cell membrane</keyword>
<keyword evidence="3" id="KW-1185">Reference proteome</keyword>
<dbReference type="GO" id="GO:0005886">
    <property type="term" value="C:plasma membrane"/>
    <property type="evidence" value="ECO:0007669"/>
    <property type="project" value="UniProtKB-SubCell"/>
</dbReference>
<dbReference type="InterPro" id="IPR022270">
    <property type="entry name" value="Blh_diox"/>
</dbReference>
<dbReference type="HAMAP" id="MF_02093">
    <property type="entry name" value="Beta_carotene_diox"/>
    <property type="match status" value="1"/>
</dbReference>
<evidence type="ECO:0000256" key="1">
    <source>
        <dbReference type="HAMAP-Rule" id="MF_02093"/>
    </source>
</evidence>
<dbReference type="Proteomes" id="UP001595660">
    <property type="component" value="Unassembled WGS sequence"/>
</dbReference>
<feature type="transmembrane region" description="Helical" evidence="1">
    <location>
        <begin position="41"/>
        <end position="63"/>
    </location>
</feature>
<comment type="cofactor">
    <cofactor evidence="1">
        <name>Fe(2+)</name>
        <dbReference type="ChEBI" id="CHEBI:29033"/>
    </cofactor>
</comment>
<comment type="function">
    <text evidence="1">Catalyzes the cleavage of beta-carotene at its central double bond (15,15') to yield two molecules of all-trans-retinal.</text>
</comment>
<keyword evidence="1" id="KW-1133">Transmembrane helix</keyword>
<name>A0ABD5NET5_9EURY</name>
<feature type="transmembrane region" description="Helical" evidence="1">
    <location>
        <begin position="309"/>
        <end position="329"/>
    </location>
</feature>
<feature type="transmembrane region" description="Helical" evidence="1">
    <location>
        <begin position="186"/>
        <end position="203"/>
    </location>
</feature>
<comment type="catalytic activity">
    <reaction evidence="1">
        <text>all-trans-beta-carotene + O2 = 2 all-trans-retinal</text>
        <dbReference type="Rhea" id="RHEA:32887"/>
        <dbReference type="ChEBI" id="CHEBI:15379"/>
        <dbReference type="ChEBI" id="CHEBI:17579"/>
        <dbReference type="ChEBI" id="CHEBI:17898"/>
        <dbReference type="EC" id="1.13.11.63"/>
    </reaction>
</comment>
<dbReference type="GO" id="GO:0003834">
    <property type="term" value="F:beta-carotene 15,15'-dioxygenase activity"/>
    <property type="evidence" value="ECO:0007669"/>
    <property type="project" value="UniProtKB-EC"/>
</dbReference>
<keyword evidence="1" id="KW-0223">Dioxygenase</keyword>
<feature type="transmembrane region" description="Helical" evidence="1">
    <location>
        <begin position="275"/>
        <end position="297"/>
    </location>
</feature>
<organism evidence="2 3">
    <name type="scientific">Halobacterium litoreum</name>
    <dbReference type="NCBI Taxonomy" id="2039234"/>
    <lineage>
        <taxon>Archaea</taxon>
        <taxon>Methanobacteriati</taxon>
        <taxon>Methanobacteriota</taxon>
        <taxon>Stenosarchaea group</taxon>
        <taxon>Halobacteria</taxon>
        <taxon>Halobacteriales</taxon>
        <taxon>Halobacteriaceae</taxon>
        <taxon>Halobacterium</taxon>
    </lineage>
</organism>
<comment type="caution">
    <text evidence="1">Lacks conserved residue(s) required for the propagation of feature annotation.</text>
</comment>
<comment type="caution">
    <text evidence="2">The sequence shown here is derived from an EMBL/GenBank/DDBJ whole genome shotgun (WGS) entry which is preliminary data.</text>
</comment>
<comment type="similarity">
    <text evidence="1">Belongs to the Brp/Blh beta-carotene diooxygenase family.</text>
</comment>
<dbReference type="Pfam" id="PF15461">
    <property type="entry name" value="BCD"/>
    <property type="match status" value="1"/>
</dbReference>
<gene>
    <name evidence="2" type="ORF">ACFOKC_07610</name>
</gene>
<reference evidence="2 3" key="1">
    <citation type="journal article" date="2019" name="Int. J. Syst. Evol. Microbiol.">
        <title>The Global Catalogue of Microorganisms (GCM) 10K type strain sequencing project: providing services to taxonomists for standard genome sequencing and annotation.</title>
        <authorList>
            <consortium name="The Broad Institute Genomics Platform"/>
            <consortium name="The Broad Institute Genome Sequencing Center for Infectious Disease"/>
            <person name="Wu L."/>
            <person name="Ma J."/>
        </authorList>
    </citation>
    <scope>NUCLEOTIDE SEQUENCE [LARGE SCALE GENOMIC DNA]</scope>
    <source>
        <strain evidence="2 3">CGMCC 1.12562</strain>
    </source>
</reference>
<dbReference type="GO" id="GO:0016121">
    <property type="term" value="P:carotene catabolic process"/>
    <property type="evidence" value="ECO:0007669"/>
    <property type="project" value="UniProtKB-UniRule"/>
</dbReference>
<accession>A0ABD5NET5</accession>
<dbReference type="EMBL" id="JBHRWN010000002">
    <property type="protein sequence ID" value="MFC3477589.1"/>
    <property type="molecule type" value="Genomic_DNA"/>
</dbReference>
<evidence type="ECO:0000313" key="2">
    <source>
        <dbReference type="EMBL" id="MFC3477589.1"/>
    </source>
</evidence>
<dbReference type="GO" id="GO:0010436">
    <property type="term" value="F:carotenoid dioxygenase activity"/>
    <property type="evidence" value="ECO:0007669"/>
    <property type="project" value="UniProtKB-UniRule"/>
</dbReference>
<keyword evidence="1" id="KW-0472">Membrane</keyword>
<dbReference type="EC" id="1.13.11.63" evidence="1"/>
<dbReference type="AlphaFoldDB" id="A0ABD5NET5"/>
<keyword evidence="1" id="KW-0560">Oxidoreductase</keyword>
<dbReference type="NCBIfam" id="TIGR03753">
    <property type="entry name" value="blh_monoox"/>
    <property type="match status" value="1"/>
</dbReference>
<keyword evidence="1" id="KW-0812">Transmembrane</keyword>
<proteinExistence type="inferred from homology"/>
<feature type="transmembrane region" description="Helical" evidence="1">
    <location>
        <begin position="75"/>
        <end position="97"/>
    </location>
</feature>
<feature type="binding site" evidence="1">
    <location>
        <position position="55"/>
    </location>
    <ligand>
        <name>Fe cation</name>
        <dbReference type="ChEBI" id="CHEBI:24875"/>
    </ligand>
</feature>
<feature type="binding site" evidence="1">
    <location>
        <position position="112"/>
    </location>
    <ligand>
        <name>Fe cation</name>
        <dbReference type="ChEBI" id="CHEBI:24875"/>
    </ligand>
</feature>
<sequence length="335" mass="35130">MGVADARRALATPALAAGWVGVAVAALPSILGVSLSPTARYAPLAASVVVFGLPHGAIDWVALPRAVTGKFTARWLPVVGALYLLLGGAYAAVWFLWPVPAALAFVALTWFHWGQGDIYPLRAFAGADHLDSRGVRAGTLLVRGGLPMLVPLLGHPETYRDVVAAFAAPFGGRVGDLAIFDSEVRFALGVAFAALTVGTLAAGRLAAENRRAWRVDAGETLGLWAFFLVAPPVFAVGVYFCLWHSVRHVARAVELDDRSRPALARGDLLGPLRRFAVEAAPLTAAALALLGGLAVVVPDPPTTLSGWSGLYLAFVAILTLPHVAVVTWMDRAQGA</sequence>
<protein>
    <recommendedName>
        <fullName evidence="1">Probable beta-carotene 15,15'-dioxygenase</fullName>
        <ecNumber evidence="1">1.13.11.63</ecNumber>
    </recommendedName>
</protein>
<keyword evidence="1" id="KW-0408">Iron</keyword>
<dbReference type="GeneID" id="69116480"/>
<comment type="subcellular location">
    <subcellularLocation>
        <location evidence="1">Cell membrane</location>
        <topology evidence="1">Multi-pass membrane protein</topology>
    </subcellularLocation>
</comment>
<dbReference type="GO" id="GO:0005506">
    <property type="term" value="F:iron ion binding"/>
    <property type="evidence" value="ECO:0007669"/>
    <property type="project" value="UniProtKB-UniRule"/>
</dbReference>
<feature type="binding site" evidence="1">
    <location>
        <position position="244"/>
    </location>
    <ligand>
        <name>Fe cation</name>
        <dbReference type="ChEBI" id="CHEBI:24875"/>
    </ligand>
</feature>
<keyword evidence="1" id="KW-0479">Metal-binding</keyword>
<feature type="binding site" evidence="1">
    <location>
        <position position="248"/>
    </location>
    <ligand>
        <name>Fe cation</name>
        <dbReference type="ChEBI" id="CHEBI:24875"/>
    </ligand>
</feature>
<evidence type="ECO:0000313" key="3">
    <source>
        <dbReference type="Proteomes" id="UP001595660"/>
    </source>
</evidence>
<feature type="transmembrane region" description="Helical" evidence="1">
    <location>
        <begin position="223"/>
        <end position="242"/>
    </location>
</feature>